<organism evidence="1 2">
    <name type="scientific">Chryseobacterium oleae</name>
    <dbReference type="NCBI Taxonomy" id="491207"/>
    <lineage>
        <taxon>Bacteria</taxon>
        <taxon>Pseudomonadati</taxon>
        <taxon>Bacteroidota</taxon>
        <taxon>Flavobacteriia</taxon>
        <taxon>Flavobacteriales</taxon>
        <taxon>Weeksellaceae</taxon>
        <taxon>Chryseobacterium group</taxon>
        <taxon>Chryseobacterium</taxon>
    </lineage>
</organism>
<protein>
    <submittedName>
        <fullName evidence="1">Uncharacterized conserved protein YbaP, TraB family</fullName>
    </submittedName>
</protein>
<gene>
    <name evidence="1" type="ORF">SAMN05421594_0768</name>
</gene>
<evidence type="ECO:0000313" key="1">
    <source>
        <dbReference type="EMBL" id="SFN06657.1"/>
    </source>
</evidence>
<dbReference type="OrthoDB" id="9798714at2"/>
<dbReference type="Pfam" id="PF01963">
    <property type="entry name" value="TraB_PrgY_gumN"/>
    <property type="match status" value="1"/>
</dbReference>
<dbReference type="PANTHER" id="PTHR40590:SF1">
    <property type="entry name" value="CYTOPLASMIC PROTEIN"/>
    <property type="match status" value="1"/>
</dbReference>
<proteinExistence type="predicted"/>
<dbReference type="InterPro" id="IPR047111">
    <property type="entry name" value="YbaP-like"/>
</dbReference>
<dbReference type="EMBL" id="FOVD01000001">
    <property type="protein sequence ID" value="SFN06657.1"/>
    <property type="molecule type" value="Genomic_DNA"/>
</dbReference>
<dbReference type="PANTHER" id="PTHR40590">
    <property type="entry name" value="CYTOPLASMIC PROTEIN-RELATED"/>
    <property type="match status" value="1"/>
</dbReference>
<dbReference type="CDD" id="cd14789">
    <property type="entry name" value="Tiki"/>
    <property type="match status" value="1"/>
</dbReference>
<dbReference type="AlphaFoldDB" id="A0A1I4W049"/>
<dbReference type="RefSeq" id="WP_090023103.1">
    <property type="nucleotide sequence ID" value="NZ_FOVD01000001.1"/>
</dbReference>
<reference evidence="2" key="1">
    <citation type="submission" date="2016-10" db="EMBL/GenBank/DDBJ databases">
        <authorList>
            <person name="Varghese N."/>
            <person name="Submissions S."/>
        </authorList>
    </citation>
    <scope>NUCLEOTIDE SEQUENCE [LARGE SCALE GENOMIC DNA]</scope>
    <source>
        <strain evidence="2">DSM 25575</strain>
    </source>
</reference>
<accession>A0A1I4W049</accession>
<evidence type="ECO:0000313" key="2">
    <source>
        <dbReference type="Proteomes" id="UP000198769"/>
    </source>
</evidence>
<dbReference type="InterPro" id="IPR002816">
    <property type="entry name" value="TraB/PrgY/GumN_fam"/>
</dbReference>
<dbReference type="Proteomes" id="UP000198769">
    <property type="component" value="Unassembled WGS sequence"/>
</dbReference>
<name>A0A1I4W049_CHROL</name>
<sequence>MENNINKRLVFLFTFFSAMIFAQETYLWKITSKNGKHISYFFGTMHMAGETFYNQYPILDQSLKSSDIVITETEIKRDKIIDEFNSRTETNDLEEKLSPEDYARLQNIFKNTGIDIKKLKRDEIVKIMQQRIWNSGCSGSDQYMLDGYIQKQGEDHGKKLIYLETSKMQKDYLQNAKEPKYRSGNAAIKWTLNKYEKTMASNDKKCRGMQNDYLNLKDQYIFNKSCESLSKGDQIIVTERNGKWMEILPGLIEENNVFLAVGLGHFSYTCGLIEKFKGLGYSVEPIPMKL</sequence>
<keyword evidence="2" id="KW-1185">Reference proteome</keyword>